<name>A0A098EHK1_9BACL</name>
<sequence length="104" mass="11229">MGWTFVIVAALLELIGVIGLKKFSEKKSVANTLLFFGGFGSAFIFLYASFTYLQVSIAYAVWTGIGTASAVLINMIFFHESKSRGRIISLIIIMVGVVGLKAVS</sequence>
<dbReference type="Proteomes" id="UP000043699">
    <property type="component" value="Unassembled WGS sequence"/>
</dbReference>
<dbReference type="STRING" id="1499687.BN1080_00204"/>
<keyword evidence="4 7" id="KW-0812">Transmembrane</keyword>
<feature type="transmembrane region" description="Helical" evidence="8">
    <location>
        <begin position="30"/>
        <end position="50"/>
    </location>
</feature>
<comment type="subcellular location">
    <subcellularLocation>
        <location evidence="1 7">Cell membrane</location>
        <topology evidence="1 7">Multi-pass membrane protein</topology>
    </subcellularLocation>
</comment>
<evidence type="ECO:0000256" key="6">
    <source>
        <dbReference type="ARBA" id="ARBA00023136"/>
    </source>
</evidence>
<keyword evidence="3" id="KW-1003">Cell membrane</keyword>
<evidence type="ECO:0000256" key="8">
    <source>
        <dbReference type="SAM" id="Phobius"/>
    </source>
</evidence>
<evidence type="ECO:0000313" key="10">
    <source>
        <dbReference type="Proteomes" id="UP000043699"/>
    </source>
</evidence>
<protein>
    <submittedName>
        <fullName evidence="9">Multidrug resistance protein YkkD</fullName>
    </submittedName>
</protein>
<dbReference type="EMBL" id="CCXS01000001">
    <property type="protein sequence ID" value="CEG21297.1"/>
    <property type="molecule type" value="Genomic_DNA"/>
</dbReference>
<keyword evidence="5 8" id="KW-1133">Transmembrane helix</keyword>
<dbReference type="InterPro" id="IPR045324">
    <property type="entry name" value="Small_multidrug_res"/>
</dbReference>
<accession>A0A098EHK1</accession>
<dbReference type="PANTHER" id="PTHR30561">
    <property type="entry name" value="SMR FAMILY PROTON-DEPENDENT DRUG EFFLUX TRANSPORTER SUGE"/>
    <property type="match status" value="1"/>
</dbReference>
<dbReference type="Gene3D" id="1.10.3730.20">
    <property type="match status" value="1"/>
</dbReference>
<dbReference type="InterPro" id="IPR037185">
    <property type="entry name" value="EmrE-like"/>
</dbReference>
<proteinExistence type="inferred from homology"/>
<comment type="similarity">
    <text evidence="7">Belongs to the drug/metabolite transporter (DMT) superfamily. Small multidrug resistance (SMR) (TC 2.A.7.1) family.</text>
</comment>
<evidence type="ECO:0000256" key="2">
    <source>
        <dbReference type="ARBA" id="ARBA00022448"/>
    </source>
</evidence>
<evidence type="ECO:0000256" key="4">
    <source>
        <dbReference type="ARBA" id="ARBA00022692"/>
    </source>
</evidence>
<dbReference type="GO" id="GO:0022857">
    <property type="term" value="F:transmembrane transporter activity"/>
    <property type="evidence" value="ECO:0007669"/>
    <property type="project" value="InterPro"/>
</dbReference>
<evidence type="ECO:0000256" key="3">
    <source>
        <dbReference type="ARBA" id="ARBA00022475"/>
    </source>
</evidence>
<keyword evidence="10" id="KW-1185">Reference proteome</keyword>
<keyword evidence="2" id="KW-0813">Transport</keyword>
<reference evidence="9 10" key="1">
    <citation type="submission" date="2014-09" db="EMBL/GenBank/DDBJ databases">
        <authorList>
            <person name="Urmite Genomes Urmite Genomes"/>
        </authorList>
    </citation>
    <scope>NUCLEOTIDE SEQUENCE [LARGE SCALE GENOMIC DNA]</scope>
    <source>
        <strain evidence="9 10">ES2</strain>
    </source>
</reference>
<dbReference type="AlphaFoldDB" id="A0A098EHK1"/>
<dbReference type="SUPFAM" id="SSF103481">
    <property type="entry name" value="Multidrug resistance efflux transporter EmrE"/>
    <property type="match status" value="1"/>
</dbReference>
<feature type="transmembrane region" description="Helical" evidence="8">
    <location>
        <begin position="56"/>
        <end position="78"/>
    </location>
</feature>
<feature type="transmembrane region" description="Helical" evidence="8">
    <location>
        <begin position="6"/>
        <end position="23"/>
    </location>
</feature>
<dbReference type="OrthoDB" id="21828at2"/>
<dbReference type="RefSeq" id="WP_052649706.1">
    <property type="nucleotide sequence ID" value="NZ_CCXS01000001.1"/>
</dbReference>
<dbReference type="PANTHER" id="PTHR30561:SF0">
    <property type="entry name" value="GUANIDINIUM EXPORTER"/>
    <property type="match status" value="1"/>
</dbReference>
<dbReference type="GO" id="GO:0005886">
    <property type="term" value="C:plasma membrane"/>
    <property type="evidence" value="ECO:0007669"/>
    <property type="project" value="UniProtKB-SubCell"/>
</dbReference>
<dbReference type="Pfam" id="PF00893">
    <property type="entry name" value="Multi_Drug_Res"/>
    <property type="match status" value="1"/>
</dbReference>
<evidence type="ECO:0000256" key="7">
    <source>
        <dbReference type="RuleBase" id="RU003942"/>
    </source>
</evidence>
<organism evidence="9 10">
    <name type="scientific">Planococcus massiliensis</name>
    <dbReference type="NCBI Taxonomy" id="1499687"/>
    <lineage>
        <taxon>Bacteria</taxon>
        <taxon>Bacillati</taxon>
        <taxon>Bacillota</taxon>
        <taxon>Bacilli</taxon>
        <taxon>Bacillales</taxon>
        <taxon>Caryophanaceae</taxon>
        <taxon>Planococcus</taxon>
    </lineage>
</organism>
<evidence type="ECO:0000256" key="5">
    <source>
        <dbReference type="ARBA" id="ARBA00022989"/>
    </source>
</evidence>
<dbReference type="InterPro" id="IPR000390">
    <property type="entry name" value="Small_drug/metabolite_transptr"/>
</dbReference>
<gene>
    <name evidence="9" type="primary">ykkD_2</name>
    <name evidence="9" type="ORF">BN1080_00204</name>
</gene>
<evidence type="ECO:0000256" key="1">
    <source>
        <dbReference type="ARBA" id="ARBA00004651"/>
    </source>
</evidence>
<feature type="transmembrane region" description="Helical" evidence="8">
    <location>
        <begin position="85"/>
        <end position="103"/>
    </location>
</feature>
<evidence type="ECO:0000313" key="9">
    <source>
        <dbReference type="EMBL" id="CEG21297.1"/>
    </source>
</evidence>
<keyword evidence="6 8" id="KW-0472">Membrane</keyword>